<keyword evidence="5" id="KW-0064">Aspartyl protease</keyword>
<feature type="active site" evidence="3">
    <location>
        <position position="279"/>
    </location>
</feature>
<feature type="signal peptide" evidence="6">
    <location>
        <begin position="1"/>
        <end position="18"/>
    </location>
</feature>
<dbReference type="PRINTS" id="PR00792">
    <property type="entry name" value="PEPSIN"/>
</dbReference>
<dbReference type="InterPro" id="IPR001969">
    <property type="entry name" value="Aspartic_peptidase_AS"/>
</dbReference>
<accession>A0A224XNX9</accession>
<dbReference type="FunFam" id="2.40.70.10:FF:000044">
    <property type="entry name" value="Lysosomal aspartic protease"/>
    <property type="match status" value="1"/>
</dbReference>
<keyword evidence="5 8" id="KW-0645">Protease</keyword>
<comment type="similarity">
    <text evidence="1 5">Belongs to the peptidase A1 family.</text>
</comment>
<dbReference type="Pfam" id="PF00026">
    <property type="entry name" value="Asp"/>
    <property type="match status" value="1"/>
</dbReference>
<reference evidence="8" key="1">
    <citation type="journal article" date="2018" name="PLoS Negl. Trop. Dis.">
        <title>An insight into the salivary gland and fat body transcriptome of Panstrongylus lignarius (Hemiptera: Heteroptera), the main vector of Chagas disease in Peru.</title>
        <authorList>
            <person name="Nevoa J.C."/>
            <person name="Mendes M.T."/>
            <person name="da Silva M.V."/>
            <person name="Soares S.C."/>
            <person name="Oliveira C.J.F."/>
            <person name="Ribeiro J.M.C."/>
        </authorList>
    </citation>
    <scope>NUCLEOTIDE SEQUENCE</scope>
</reference>
<dbReference type="PANTHER" id="PTHR47966">
    <property type="entry name" value="BETA-SITE APP-CLEAVING ENZYME, ISOFORM A-RELATED"/>
    <property type="match status" value="1"/>
</dbReference>
<dbReference type="GO" id="GO:0006508">
    <property type="term" value="P:proteolysis"/>
    <property type="evidence" value="ECO:0007669"/>
    <property type="project" value="UniProtKB-KW"/>
</dbReference>
<dbReference type="PROSITE" id="PS51767">
    <property type="entry name" value="PEPTIDASE_A1"/>
    <property type="match status" value="1"/>
</dbReference>
<feature type="domain" description="Peptidase A1" evidence="7">
    <location>
        <begin position="74"/>
        <end position="386"/>
    </location>
</feature>
<dbReference type="FunFam" id="2.40.70.10:FF:000004">
    <property type="entry name" value="Pepsin A"/>
    <property type="match status" value="1"/>
</dbReference>
<evidence type="ECO:0000259" key="7">
    <source>
        <dbReference type="PROSITE" id="PS51767"/>
    </source>
</evidence>
<sequence>MYISPVLLFTLHFIFASAANIVKVQLHGSRPKYYRDYLNQQIAHEEALTQSVSFKSFGYDIEAIDLRNYVNAQYYGDISIGTPPQKFKILFDTGSTLLWVPSVTCYSPACRNHQNYVNYRSTTYKPENLQIKIIYGKGSMVGILGRDTVQIGNLSVRQQHFAEATEEPGNAFLTSKFDGIMGMAFSTPDSKVEPVFQSMIRQGVVKHEVFSFYLNRDPTGYLGGEMILGGWNDYYFDSSKIDYIPLSKVDKWQFSMDFISSARDKKALFCKGGCEAIADTGTTMIIGPSAEISAIHEYIGAQENYGLGVVECKNVKNLPPLIFHINGKKYVLQGKDYILNWDEDPFVCMTGFSGARLNGQTWILGDVFLGKFYNIFNVQDKSIAFAPLNKSTSRPVSQFIPIYPGSASTLTNHMAYWIGLIMVLLNWFI</sequence>
<keyword evidence="5" id="KW-0378">Hydrolase</keyword>
<evidence type="ECO:0000256" key="1">
    <source>
        <dbReference type="ARBA" id="ARBA00007447"/>
    </source>
</evidence>
<dbReference type="Gene3D" id="2.40.70.10">
    <property type="entry name" value="Acid Proteases"/>
    <property type="match status" value="2"/>
</dbReference>
<name>A0A224XNX9_9HEMI</name>
<dbReference type="InterPro" id="IPR021109">
    <property type="entry name" value="Peptidase_aspartic_dom_sf"/>
</dbReference>
<evidence type="ECO:0000256" key="5">
    <source>
        <dbReference type="RuleBase" id="RU000454"/>
    </source>
</evidence>
<organism evidence="8">
    <name type="scientific">Panstrongylus lignarius</name>
    <dbReference type="NCBI Taxonomy" id="156445"/>
    <lineage>
        <taxon>Eukaryota</taxon>
        <taxon>Metazoa</taxon>
        <taxon>Ecdysozoa</taxon>
        <taxon>Arthropoda</taxon>
        <taxon>Hexapoda</taxon>
        <taxon>Insecta</taxon>
        <taxon>Pterygota</taxon>
        <taxon>Neoptera</taxon>
        <taxon>Paraneoptera</taxon>
        <taxon>Hemiptera</taxon>
        <taxon>Heteroptera</taxon>
        <taxon>Panheteroptera</taxon>
        <taxon>Cimicomorpha</taxon>
        <taxon>Reduviidae</taxon>
        <taxon>Triatominae</taxon>
        <taxon>Panstrongylus</taxon>
    </lineage>
</organism>
<dbReference type="AlphaFoldDB" id="A0A224XNX9"/>
<dbReference type="InterPro" id="IPR033121">
    <property type="entry name" value="PEPTIDASE_A1"/>
</dbReference>
<evidence type="ECO:0000313" key="8">
    <source>
        <dbReference type="EMBL" id="JAW10282.1"/>
    </source>
</evidence>
<feature type="active site" evidence="3">
    <location>
        <position position="92"/>
    </location>
</feature>
<dbReference type="InterPro" id="IPR001461">
    <property type="entry name" value="Aspartic_peptidase_A1"/>
</dbReference>
<evidence type="ECO:0000256" key="4">
    <source>
        <dbReference type="PIRSR" id="PIRSR601461-2"/>
    </source>
</evidence>
<evidence type="ECO:0000256" key="6">
    <source>
        <dbReference type="SAM" id="SignalP"/>
    </source>
</evidence>
<evidence type="ECO:0000256" key="2">
    <source>
        <dbReference type="ARBA" id="ARBA00023157"/>
    </source>
</evidence>
<protein>
    <submittedName>
        <fullName evidence="8">Putative aspartyl protease</fullName>
    </submittedName>
</protein>
<feature type="disulfide bond" evidence="4">
    <location>
        <begin position="270"/>
        <end position="274"/>
    </location>
</feature>
<dbReference type="PANTHER" id="PTHR47966:SF51">
    <property type="entry name" value="BETA-SITE APP-CLEAVING ENZYME, ISOFORM A-RELATED"/>
    <property type="match status" value="1"/>
</dbReference>
<dbReference type="EMBL" id="GFTR01006144">
    <property type="protein sequence ID" value="JAW10282.1"/>
    <property type="molecule type" value="Transcribed_RNA"/>
</dbReference>
<dbReference type="GO" id="GO:0004190">
    <property type="term" value="F:aspartic-type endopeptidase activity"/>
    <property type="evidence" value="ECO:0007669"/>
    <property type="project" value="UniProtKB-KW"/>
</dbReference>
<proteinExistence type="inferred from homology"/>
<feature type="chain" id="PRO_5012285006" evidence="6">
    <location>
        <begin position="19"/>
        <end position="429"/>
    </location>
</feature>
<evidence type="ECO:0000256" key="3">
    <source>
        <dbReference type="PIRSR" id="PIRSR601461-1"/>
    </source>
</evidence>
<keyword evidence="2 4" id="KW-1015">Disulfide bond</keyword>
<dbReference type="SUPFAM" id="SSF50630">
    <property type="entry name" value="Acid proteases"/>
    <property type="match status" value="1"/>
</dbReference>
<feature type="disulfide bond" evidence="4">
    <location>
        <begin position="105"/>
        <end position="110"/>
    </location>
</feature>
<dbReference type="PROSITE" id="PS00141">
    <property type="entry name" value="ASP_PROTEASE"/>
    <property type="match status" value="2"/>
</dbReference>
<keyword evidence="6" id="KW-0732">Signal</keyword>